<reference evidence="1 2" key="2">
    <citation type="submission" date="2019-08" db="EMBL/GenBank/DDBJ databases">
        <title>Amycolatopsis acidicola sp. nov., isolated from peat swamp forest soil.</title>
        <authorList>
            <person name="Srisuk N."/>
        </authorList>
    </citation>
    <scope>NUCLEOTIDE SEQUENCE [LARGE SCALE GENOMIC DNA]</scope>
    <source>
        <strain evidence="1 2">TBRC 6029</strain>
    </source>
</reference>
<gene>
    <name evidence="1" type="ORF">FNH05_26980</name>
</gene>
<protein>
    <submittedName>
        <fullName evidence="1">Uncharacterized protein</fullName>
    </submittedName>
</protein>
<dbReference type="AlphaFoldDB" id="A0A558BAY4"/>
<accession>A0A558BAY4</accession>
<name>A0A558BAY4_9PSEU</name>
<organism evidence="1 2">
    <name type="scientific">Amycolatopsis rhizosphaerae</name>
    <dbReference type="NCBI Taxonomy" id="2053003"/>
    <lineage>
        <taxon>Bacteria</taxon>
        <taxon>Bacillati</taxon>
        <taxon>Actinomycetota</taxon>
        <taxon>Actinomycetes</taxon>
        <taxon>Pseudonocardiales</taxon>
        <taxon>Pseudonocardiaceae</taxon>
        <taxon>Amycolatopsis</taxon>
    </lineage>
</organism>
<dbReference type="EMBL" id="VJWX01000352">
    <property type="protein sequence ID" value="TVT33654.1"/>
    <property type="molecule type" value="Genomic_DNA"/>
</dbReference>
<dbReference type="OrthoDB" id="4335506at2"/>
<reference evidence="1 2" key="1">
    <citation type="submission" date="2019-07" db="EMBL/GenBank/DDBJ databases">
        <authorList>
            <person name="Duangmal K."/>
            <person name="Teo W.F.A."/>
        </authorList>
    </citation>
    <scope>NUCLEOTIDE SEQUENCE [LARGE SCALE GENOMIC DNA]</scope>
    <source>
        <strain evidence="1 2">TBRC 6029</strain>
    </source>
</reference>
<comment type="caution">
    <text evidence="1">The sequence shown here is derived from an EMBL/GenBank/DDBJ whole genome shotgun (WGS) entry which is preliminary data.</text>
</comment>
<evidence type="ECO:0000313" key="1">
    <source>
        <dbReference type="EMBL" id="TVT33654.1"/>
    </source>
</evidence>
<dbReference type="Proteomes" id="UP000320011">
    <property type="component" value="Unassembled WGS sequence"/>
</dbReference>
<sequence>MLASVAEALVRDGWTVVLPCRRYHPIAVPEPRQGLAARAALRPPGHRTTGDGSGGRAIWVEAHWDQPRELAEKAGSVLGGPADLLVAWVHEEFRGPVLAQVARLLAPGCPVVEVRGTTGAAAVPAELSDPRPALDQHPTQLVLIGSVSELGGDRPLSHSEIAGGVLGAVRRAVDGRPPSLHRIGQTRPLVR</sequence>
<proteinExistence type="predicted"/>
<keyword evidence="2" id="KW-1185">Reference proteome</keyword>
<evidence type="ECO:0000313" key="2">
    <source>
        <dbReference type="Proteomes" id="UP000320011"/>
    </source>
</evidence>